<accession>C6W1B0</accession>
<evidence type="ECO:0000313" key="1">
    <source>
        <dbReference type="EMBL" id="ACT91967.1"/>
    </source>
</evidence>
<dbReference type="STRING" id="471854.Dfer_0705"/>
<dbReference type="KEGG" id="dfe:Dfer_0705"/>
<reference evidence="1 2" key="1">
    <citation type="journal article" date="2009" name="Stand. Genomic Sci.">
        <title>Complete genome sequence of Dyadobacter fermentans type strain (NS114).</title>
        <authorList>
            <person name="Lang E."/>
            <person name="Lapidus A."/>
            <person name="Chertkov O."/>
            <person name="Brettin T."/>
            <person name="Detter J.C."/>
            <person name="Han C."/>
            <person name="Copeland A."/>
            <person name="Glavina Del Rio T."/>
            <person name="Nolan M."/>
            <person name="Chen F."/>
            <person name="Lucas S."/>
            <person name="Tice H."/>
            <person name="Cheng J.F."/>
            <person name="Land M."/>
            <person name="Hauser L."/>
            <person name="Chang Y.J."/>
            <person name="Jeffries C.D."/>
            <person name="Kopitz M."/>
            <person name="Bruce D."/>
            <person name="Goodwin L."/>
            <person name="Pitluck S."/>
            <person name="Ovchinnikova G."/>
            <person name="Pati A."/>
            <person name="Ivanova N."/>
            <person name="Mavrommatis K."/>
            <person name="Chen A."/>
            <person name="Palaniappan K."/>
            <person name="Chain P."/>
            <person name="Bristow J."/>
            <person name="Eisen J.A."/>
            <person name="Markowitz V."/>
            <person name="Hugenholtz P."/>
            <person name="Goker M."/>
            <person name="Rohde M."/>
            <person name="Kyrpides N.C."/>
            <person name="Klenk H.P."/>
        </authorList>
    </citation>
    <scope>NUCLEOTIDE SEQUENCE [LARGE SCALE GENOMIC DNA]</scope>
    <source>
        <strain evidence="2">ATCC 700827 / DSM 18053 / CIP 107007 / KCTC 52180 / NS114</strain>
    </source>
</reference>
<protein>
    <submittedName>
        <fullName evidence="1">Uncharacterized protein</fullName>
    </submittedName>
</protein>
<evidence type="ECO:0000313" key="2">
    <source>
        <dbReference type="Proteomes" id="UP000002011"/>
    </source>
</evidence>
<sequence length="89" mass="10079">MKRKTSSRSRSRQVRSQITWYESDKSALLKNFPINPKLKNSVLTSIFARRGWFEGLGDVPVLFSAPIGVQFNGYHPSGSKIVLNGRLVR</sequence>
<dbReference type="EMBL" id="CP001619">
    <property type="protein sequence ID" value="ACT91967.1"/>
    <property type="molecule type" value="Genomic_DNA"/>
</dbReference>
<gene>
    <name evidence="1" type="ordered locus">Dfer_0705</name>
</gene>
<dbReference type="Proteomes" id="UP000002011">
    <property type="component" value="Chromosome"/>
</dbReference>
<dbReference type="HOGENOM" id="CLU_2449891_0_0_10"/>
<dbReference type="AlphaFoldDB" id="C6W1B0"/>
<keyword evidence="2" id="KW-1185">Reference proteome</keyword>
<proteinExistence type="predicted"/>
<name>C6W1B0_DYAFD</name>
<organism evidence="1 2">
    <name type="scientific">Dyadobacter fermentans (strain ATCC 700827 / DSM 18053 / CIP 107007 / KCTC 52180 / NS114)</name>
    <dbReference type="NCBI Taxonomy" id="471854"/>
    <lineage>
        <taxon>Bacteria</taxon>
        <taxon>Pseudomonadati</taxon>
        <taxon>Bacteroidota</taxon>
        <taxon>Cytophagia</taxon>
        <taxon>Cytophagales</taxon>
        <taxon>Spirosomataceae</taxon>
        <taxon>Dyadobacter</taxon>
    </lineage>
</organism>